<feature type="compositionally biased region" description="Polar residues" evidence="2">
    <location>
        <begin position="66"/>
        <end position="78"/>
    </location>
</feature>
<sequence length="78" mass="8766">TSILGDTIDYVNELTERIKTLEEEIGATPEELNLLNTRKNFSSGSSEEMPTRNSTKVHTLLRQPDIKSSSSRRCSLIL</sequence>
<proteinExistence type="predicted"/>
<keyword evidence="4" id="KW-1185">Reference proteome</keyword>
<reference evidence="3" key="3">
    <citation type="journal article" date="2017" name="Nature">
        <title>Genome sequence of the progenitor of the wheat D genome Aegilops tauschii.</title>
        <authorList>
            <person name="Luo M.C."/>
            <person name="Gu Y.Q."/>
            <person name="Puiu D."/>
            <person name="Wang H."/>
            <person name="Twardziok S.O."/>
            <person name="Deal K.R."/>
            <person name="Huo N."/>
            <person name="Zhu T."/>
            <person name="Wang L."/>
            <person name="Wang Y."/>
            <person name="McGuire P.E."/>
            <person name="Liu S."/>
            <person name="Long H."/>
            <person name="Ramasamy R.K."/>
            <person name="Rodriguez J.C."/>
            <person name="Van S.L."/>
            <person name="Yuan L."/>
            <person name="Wang Z."/>
            <person name="Xia Z."/>
            <person name="Xiao L."/>
            <person name="Anderson O.D."/>
            <person name="Ouyang S."/>
            <person name="Liang Y."/>
            <person name="Zimin A.V."/>
            <person name="Pertea G."/>
            <person name="Qi P."/>
            <person name="Bennetzen J.L."/>
            <person name="Dai X."/>
            <person name="Dawson M.W."/>
            <person name="Muller H.G."/>
            <person name="Kugler K."/>
            <person name="Rivarola-Duarte L."/>
            <person name="Spannagl M."/>
            <person name="Mayer K.F.X."/>
            <person name="Lu F.H."/>
            <person name="Bevan M.W."/>
            <person name="Leroy P."/>
            <person name="Li P."/>
            <person name="You F.M."/>
            <person name="Sun Q."/>
            <person name="Liu Z."/>
            <person name="Lyons E."/>
            <person name="Wicker T."/>
            <person name="Salzberg S.L."/>
            <person name="Devos K.M."/>
            <person name="Dvorak J."/>
        </authorList>
    </citation>
    <scope>NUCLEOTIDE SEQUENCE [LARGE SCALE GENOMIC DNA]</scope>
    <source>
        <strain evidence="3">cv. AL8/78</strain>
    </source>
</reference>
<feature type="compositionally biased region" description="Polar residues" evidence="2">
    <location>
        <begin position="39"/>
        <end position="57"/>
    </location>
</feature>
<evidence type="ECO:0008006" key="5">
    <source>
        <dbReference type="Google" id="ProtNLM"/>
    </source>
</evidence>
<reference evidence="4" key="1">
    <citation type="journal article" date="2014" name="Science">
        <title>Ancient hybridizations among the ancestral genomes of bread wheat.</title>
        <authorList>
            <consortium name="International Wheat Genome Sequencing Consortium,"/>
            <person name="Marcussen T."/>
            <person name="Sandve S.R."/>
            <person name="Heier L."/>
            <person name="Spannagl M."/>
            <person name="Pfeifer M."/>
            <person name="Jakobsen K.S."/>
            <person name="Wulff B.B."/>
            <person name="Steuernagel B."/>
            <person name="Mayer K.F."/>
            <person name="Olsen O.A."/>
        </authorList>
    </citation>
    <scope>NUCLEOTIDE SEQUENCE [LARGE SCALE GENOMIC DNA]</scope>
    <source>
        <strain evidence="4">cv. AL8/78</strain>
    </source>
</reference>
<keyword evidence="1" id="KW-0175">Coiled coil</keyword>
<feature type="region of interest" description="Disordered" evidence="2">
    <location>
        <begin position="39"/>
        <end position="78"/>
    </location>
</feature>
<evidence type="ECO:0000313" key="4">
    <source>
        <dbReference type="Proteomes" id="UP000015105"/>
    </source>
</evidence>
<evidence type="ECO:0000313" key="3">
    <source>
        <dbReference type="EnsemblPlants" id="AET4Gv20780200.39"/>
    </source>
</evidence>
<reference evidence="3" key="4">
    <citation type="submission" date="2019-03" db="UniProtKB">
        <authorList>
            <consortium name="EnsemblPlants"/>
        </authorList>
    </citation>
    <scope>IDENTIFICATION</scope>
</reference>
<name>A0A453J463_AEGTS</name>
<evidence type="ECO:0000256" key="2">
    <source>
        <dbReference type="SAM" id="MobiDB-lite"/>
    </source>
</evidence>
<dbReference type="Gramene" id="AET4Gv20780200.39">
    <property type="protein sequence ID" value="AET4Gv20780200.39"/>
    <property type="gene ID" value="AET4Gv20780200"/>
</dbReference>
<reference evidence="4" key="2">
    <citation type="journal article" date="2017" name="Nat. Plants">
        <title>The Aegilops tauschii genome reveals multiple impacts of transposons.</title>
        <authorList>
            <person name="Zhao G."/>
            <person name="Zou C."/>
            <person name="Li K."/>
            <person name="Wang K."/>
            <person name="Li T."/>
            <person name="Gao L."/>
            <person name="Zhang X."/>
            <person name="Wang H."/>
            <person name="Yang Z."/>
            <person name="Liu X."/>
            <person name="Jiang W."/>
            <person name="Mao L."/>
            <person name="Kong X."/>
            <person name="Jiao Y."/>
            <person name="Jia J."/>
        </authorList>
    </citation>
    <scope>NUCLEOTIDE SEQUENCE [LARGE SCALE GENOMIC DNA]</scope>
    <source>
        <strain evidence="4">cv. AL8/78</strain>
    </source>
</reference>
<accession>A0A453J463</accession>
<reference evidence="3" key="5">
    <citation type="journal article" date="2021" name="G3 (Bethesda)">
        <title>Aegilops tauschii genome assembly Aet v5.0 features greater sequence contiguity and improved annotation.</title>
        <authorList>
            <person name="Wang L."/>
            <person name="Zhu T."/>
            <person name="Rodriguez J.C."/>
            <person name="Deal K.R."/>
            <person name="Dubcovsky J."/>
            <person name="McGuire P.E."/>
            <person name="Lux T."/>
            <person name="Spannagl M."/>
            <person name="Mayer K.F.X."/>
            <person name="Baldrich P."/>
            <person name="Meyers B.C."/>
            <person name="Huo N."/>
            <person name="Gu Y.Q."/>
            <person name="Zhou H."/>
            <person name="Devos K.M."/>
            <person name="Bennetzen J.L."/>
            <person name="Unver T."/>
            <person name="Budak H."/>
            <person name="Gulick P.J."/>
            <person name="Galiba G."/>
            <person name="Kalapos B."/>
            <person name="Nelson D.R."/>
            <person name="Li P."/>
            <person name="You F.M."/>
            <person name="Luo M.C."/>
            <person name="Dvorak J."/>
        </authorList>
    </citation>
    <scope>NUCLEOTIDE SEQUENCE [LARGE SCALE GENOMIC DNA]</scope>
    <source>
        <strain evidence="3">cv. AL8/78</strain>
    </source>
</reference>
<organism evidence="3 4">
    <name type="scientific">Aegilops tauschii subsp. strangulata</name>
    <name type="common">Goatgrass</name>
    <dbReference type="NCBI Taxonomy" id="200361"/>
    <lineage>
        <taxon>Eukaryota</taxon>
        <taxon>Viridiplantae</taxon>
        <taxon>Streptophyta</taxon>
        <taxon>Embryophyta</taxon>
        <taxon>Tracheophyta</taxon>
        <taxon>Spermatophyta</taxon>
        <taxon>Magnoliopsida</taxon>
        <taxon>Liliopsida</taxon>
        <taxon>Poales</taxon>
        <taxon>Poaceae</taxon>
        <taxon>BOP clade</taxon>
        <taxon>Pooideae</taxon>
        <taxon>Triticodae</taxon>
        <taxon>Triticeae</taxon>
        <taxon>Triticinae</taxon>
        <taxon>Aegilops</taxon>
    </lineage>
</organism>
<dbReference type="Proteomes" id="UP000015105">
    <property type="component" value="Chromosome 4D"/>
</dbReference>
<dbReference type="AlphaFoldDB" id="A0A453J463"/>
<protein>
    <recommendedName>
        <fullName evidence="5">BHLH domain-containing protein</fullName>
    </recommendedName>
</protein>
<evidence type="ECO:0000256" key="1">
    <source>
        <dbReference type="SAM" id="Coils"/>
    </source>
</evidence>
<dbReference type="EnsemblPlants" id="AET4Gv20780200.39">
    <property type="protein sequence ID" value="AET4Gv20780200.39"/>
    <property type="gene ID" value="AET4Gv20780200"/>
</dbReference>
<feature type="coiled-coil region" evidence="1">
    <location>
        <begin position="4"/>
        <end position="31"/>
    </location>
</feature>